<dbReference type="InterPro" id="IPR000086">
    <property type="entry name" value="NUDIX_hydrolase_dom"/>
</dbReference>
<sequence length="161" mass="18836">MKSLAHQDGSWHRSAHIWLYNSRGEILLQLRAKDKLLAPDCWDVSAAGHVAAGEDPLTSGLRELEEEIGVKTEKESLEFFRILRREALPDAIPNNEFYYIYFLPFSGRAEDLKIQLEELQTVRLFTIKEIRDSLKNNRVKFAQADDYWKEILNEIETRTRE</sequence>
<comment type="caution">
    <text evidence="2">The sequence shown here is derived from an EMBL/GenBank/DDBJ whole genome shotgun (WGS) entry which is preliminary data.</text>
</comment>
<dbReference type="PROSITE" id="PS51462">
    <property type="entry name" value="NUDIX"/>
    <property type="match status" value="1"/>
</dbReference>
<dbReference type="SUPFAM" id="SSF55811">
    <property type="entry name" value="Nudix"/>
    <property type="match status" value="1"/>
</dbReference>
<dbReference type="InterPro" id="IPR015797">
    <property type="entry name" value="NUDIX_hydrolase-like_dom_sf"/>
</dbReference>
<dbReference type="GO" id="GO:0005737">
    <property type="term" value="C:cytoplasm"/>
    <property type="evidence" value="ECO:0007669"/>
    <property type="project" value="TreeGrafter"/>
</dbReference>
<evidence type="ECO:0000313" key="3">
    <source>
        <dbReference type="Proteomes" id="UP000034154"/>
    </source>
</evidence>
<name>A0A0G1MHN7_9BACT</name>
<dbReference type="Gene3D" id="3.90.79.10">
    <property type="entry name" value="Nucleoside Triphosphate Pyrophosphohydrolase"/>
    <property type="match status" value="1"/>
</dbReference>
<accession>A0A0G1MHN7</accession>
<dbReference type="CDD" id="cd04692">
    <property type="entry name" value="NUDIX_Hydrolase"/>
    <property type="match status" value="1"/>
</dbReference>
<evidence type="ECO:0000313" key="2">
    <source>
        <dbReference type="EMBL" id="KKT71504.1"/>
    </source>
</evidence>
<protein>
    <submittedName>
        <fullName evidence="2">NUDIX hydrolase</fullName>
    </submittedName>
</protein>
<proteinExistence type="predicted"/>
<dbReference type="PANTHER" id="PTHR10885">
    <property type="entry name" value="ISOPENTENYL-DIPHOSPHATE DELTA-ISOMERASE"/>
    <property type="match status" value="1"/>
</dbReference>
<gene>
    <name evidence="2" type="ORF">UW63_C0015G0007</name>
</gene>
<dbReference type="Pfam" id="PF00293">
    <property type="entry name" value="NUDIX"/>
    <property type="match status" value="1"/>
</dbReference>
<dbReference type="EMBL" id="LCJB01000015">
    <property type="protein sequence ID" value="KKT71504.1"/>
    <property type="molecule type" value="Genomic_DNA"/>
</dbReference>
<keyword evidence="2" id="KW-0378">Hydrolase</keyword>
<organism evidence="2 3">
    <name type="scientific">Candidatus Uhrbacteria bacterium GW2011_GWF2_44_350</name>
    <dbReference type="NCBI Taxonomy" id="1619000"/>
    <lineage>
        <taxon>Bacteria</taxon>
        <taxon>Candidatus Uhriibacteriota</taxon>
    </lineage>
</organism>
<dbReference type="AlphaFoldDB" id="A0A0G1MHN7"/>
<dbReference type="GO" id="GO:0009240">
    <property type="term" value="P:isopentenyl diphosphate biosynthetic process"/>
    <property type="evidence" value="ECO:0007669"/>
    <property type="project" value="TreeGrafter"/>
</dbReference>
<dbReference type="PANTHER" id="PTHR10885:SF20">
    <property type="entry name" value="NUDIX HYDROLASE DOMAIN-CONTAINING PROTEIN"/>
    <property type="match status" value="1"/>
</dbReference>
<dbReference type="GO" id="GO:0016787">
    <property type="term" value="F:hydrolase activity"/>
    <property type="evidence" value="ECO:0007669"/>
    <property type="project" value="UniProtKB-KW"/>
</dbReference>
<dbReference type="Proteomes" id="UP000034154">
    <property type="component" value="Unassembled WGS sequence"/>
</dbReference>
<dbReference type="GO" id="GO:0004452">
    <property type="term" value="F:isopentenyl-diphosphate delta-isomerase activity"/>
    <property type="evidence" value="ECO:0007669"/>
    <property type="project" value="TreeGrafter"/>
</dbReference>
<feature type="domain" description="Nudix hydrolase" evidence="1">
    <location>
        <begin position="10"/>
        <end position="147"/>
    </location>
</feature>
<evidence type="ECO:0000259" key="1">
    <source>
        <dbReference type="PROSITE" id="PS51462"/>
    </source>
</evidence>
<reference evidence="2 3" key="1">
    <citation type="journal article" date="2015" name="Nature">
        <title>rRNA introns, odd ribosomes, and small enigmatic genomes across a large radiation of phyla.</title>
        <authorList>
            <person name="Brown C.T."/>
            <person name="Hug L.A."/>
            <person name="Thomas B.C."/>
            <person name="Sharon I."/>
            <person name="Castelle C.J."/>
            <person name="Singh A."/>
            <person name="Wilkins M.J."/>
            <person name="Williams K.H."/>
            <person name="Banfield J.F."/>
        </authorList>
    </citation>
    <scope>NUCLEOTIDE SEQUENCE [LARGE SCALE GENOMIC DNA]</scope>
</reference>